<dbReference type="Proteomes" id="UP000008068">
    <property type="component" value="Unassembled WGS sequence"/>
</dbReference>
<dbReference type="HOGENOM" id="CLU_1257061_0_0_1"/>
<feature type="region of interest" description="Disordered" evidence="2">
    <location>
        <begin position="177"/>
        <end position="206"/>
    </location>
</feature>
<reference evidence="4" key="1">
    <citation type="submission" date="2011-07" db="EMBL/GenBank/DDBJ databases">
        <authorList>
            <consortium name="Caenorhabditis brenneri Sequencing and Analysis Consortium"/>
            <person name="Wilson R.K."/>
        </authorList>
    </citation>
    <scope>NUCLEOTIDE SEQUENCE [LARGE SCALE GENOMIC DNA]</scope>
    <source>
        <strain evidence="4">PB2801</strain>
    </source>
</reference>
<proteinExistence type="predicted"/>
<evidence type="ECO:0000313" key="4">
    <source>
        <dbReference type="Proteomes" id="UP000008068"/>
    </source>
</evidence>
<accession>G0MHH8</accession>
<gene>
    <name evidence="3" type="ORF">CAEBREN_02943</name>
</gene>
<evidence type="ECO:0000256" key="1">
    <source>
        <dbReference type="SAM" id="Coils"/>
    </source>
</evidence>
<sequence>MDLAKSMEDFKREILADKTALRMELGDVEQMGTEQDCSEPVSLVSTRFNNWSQHWRTPISRFSNSNINFKKSAVTWKTPPMLWRWEIFMAMEDPSHPESPESIANGIQQPLSKETKVNKLLIVTSNLPRNHLERTIGSTNAEIEALVDENKQLIEKDRQLQTKTEEFIGAYDSSVIEEPFHQDGTPTPEPSSRIGKSAGRGKKAKENMADCLDKTFESLA</sequence>
<keyword evidence="1" id="KW-0175">Coiled coil</keyword>
<name>G0MHH8_CAEBE</name>
<keyword evidence="4" id="KW-1185">Reference proteome</keyword>
<dbReference type="EMBL" id="GL379794">
    <property type="protein sequence ID" value="EGT58122.1"/>
    <property type="molecule type" value="Genomic_DNA"/>
</dbReference>
<evidence type="ECO:0000313" key="3">
    <source>
        <dbReference type="EMBL" id="EGT58122.1"/>
    </source>
</evidence>
<protein>
    <submittedName>
        <fullName evidence="3">Uncharacterized protein</fullName>
    </submittedName>
</protein>
<feature type="coiled-coil region" evidence="1">
    <location>
        <begin position="129"/>
        <end position="163"/>
    </location>
</feature>
<evidence type="ECO:0000256" key="2">
    <source>
        <dbReference type="SAM" id="MobiDB-lite"/>
    </source>
</evidence>
<dbReference type="AlphaFoldDB" id="G0MHH8"/>
<organism evidence="4">
    <name type="scientific">Caenorhabditis brenneri</name>
    <name type="common">Nematode worm</name>
    <dbReference type="NCBI Taxonomy" id="135651"/>
    <lineage>
        <taxon>Eukaryota</taxon>
        <taxon>Metazoa</taxon>
        <taxon>Ecdysozoa</taxon>
        <taxon>Nematoda</taxon>
        <taxon>Chromadorea</taxon>
        <taxon>Rhabditida</taxon>
        <taxon>Rhabditina</taxon>
        <taxon>Rhabditomorpha</taxon>
        <taxon>Rhabditoidea</taxon>
        <taxon>Rhabditidae</taxon>
        <taxon>Peloderinae</taxon>
        <taxon>Caenorhabditis</taxon>
    </lineage>
</organism>
<dbReference type="InParanoid" id="G0MHH8"/>